<evidence type="ECO:0000256" key="1">
    <source>
        <dbReference type="SAM" id="MobiDB-lite"/>
    </source>
</evidence>
<name>A0A1Z4JPD6_LEPBY</name>
<dbReference type="Proteomes" id="UP000217895">
    <property type="component" value="Chromosome"/>
</dbReference>
<feature type="region of interest" description="Disordered" evidence="1">
    <location>
        <begin position="143"/>
        <end position="163"/>
    </location>
</feature>
<evidence type="ECO:0000313" key="2">
    <source>
        <dbReference type="EMBL" id="BAY58527.1"/>
    </source>
</evidence>
<gene>
    <name evidence="2" type="ORF">NIES2135_54000</name>
</gene>
<sequence length="328" mass="37072">MSILRIKHEKSYTVISNRAIRDKKLSFKARGLHHLLLSYPDDWKVNIKHLESESECDGKTAIASALKELEESGYISRERRKDPETKQFYWESIVREQPASIEDDEPQPENRVMEPEAITRFSVSGFSIDGKPDHIISTIPTSTEITNNSPLTPQGEREGEESLPTIDKTKLETNPETFASIPSPHQSARCETELVRDDQISAAPPKKSSNYISPTIRFHQRISGNLHPWQQPNGQPDPEFAEFVGRRFPPGDMPARSKGARHILNNEETEKGIKKNQLDWDDFLEMKNGDFTQGLNTANRKGLETYNHIGRAIASIASVNNSTELTAL</sequence>
<organism evidence="2 3">
    <name type="scientific">Leptolyngbya boryana NIES-2135</name>
    <dbReference type="NCBI Taxonomy" id="1973484"/>
    <lineage>
        <taxon>Bacteria</taxon>
        <taxon>Bacillati</taxon>
        <taxon>Cyanobacteriota</taxon>
        <taxon>Cyanophyceae</taxon>
        <taxon>Leptolyngbyales</taxon>
        <taxon>Leptolyngbyaceae</taxon>
        <taxon>Leptolyngbya group</taxon>
        <taxon>Leptolyngbya</taxon>
    </lineage>
</organism>
<proteinExistence type="predicted"/>
<evidence type="ECO:0000313" key="3">
    <source>
        <dbReference type="Proteomes" id="UP000217895"/>
    </source>
</evidence>
<reference evidence="2 3" key="1">
    <citation type="submission" date="2017-06" db="EMBL/GenBank/DDBJ databases">
        <title>Genome sequencing of cyanobaciteial culture collection at National Institute for Environmental Studies (NIES).</title>
        <authorList>
            <person name="Hirose Y."/>
            <person name="Shimura Y."/>
            <person name="Fujisawa T."/>
            <person name="Nakamura Y."/>
            <person name="Kawachi M."/>
        </authorList>
    </citation>
    <scope>NUCLEOTIDE SEQUENCE [LARGE SCALE GENOMIC DNA]</scope>
    <source>
        <strain evidence="2 3">NIES-2135</strain>
    </source>
</reference>
<protein>
    <submittedName>
        <fullName evidence="2">Phage replication protein</fullName>
    </submittedName>
</protein>
<dbReference type="EMBL" id="AP018203">
    <property type="protein sequence ID" value="BAY58527.1"/>
    <property type="molecule type" value="Genomic_DNA"/>
</dbReference>
<keyword evidence="3" id="KW-1185">Reference proteome</keyword>
<dbReference type="AlphaFoldDB" id="A0A1Z4JPD6"/>
<accession>A0A1Z4JPD6</accession>